<proteinExistence type="predicted"/>
<evidence type="ECO:0000256" key="3">
    <source>
        <dbReference type="ARBA" id="ARBA00022840"/>
    </source>
</evidence>
<protein>
    <submittedName>
        <fullName evidence="5">ABC transporter</fullName>
    </submittedName>
</protein>
<dbReference type="Proteomes" id="UP000249135">
    <property type="component" value="Unassembled WGS sequence"/>
</dbReference>
<gene>
    <name evidence="5" type="ORF">DI563_07830</name>
</gene>
<sequence>MTAPEPTPILQLRGLRVAFPGEAPLIACESLALPAGLTLVEGDTGSGKTTLLRVLAGEQPAQGTLVVDGIDLAQAPQAYRRAVFHVDAREAAFDALTPHACTAAWREDDPGFDAARWSLMVEGFALGEHLDKRMDMLSTGSRRKVVLAAALASGRALVLLDEPTAALDKASVRWLWRSLAESAHRGVRQAIVVASSLPSDGLPLAATFTLPLR</sequence>
<feature type="domain" description="AAA+ ATPase" evidence="4">
    <location>
        <begin position="34"/>
        <end position="212"/>
    </location>
</feature>
<comment type="caution">
    <text evidence="5">The sequence shown here is derived from an EMBL/GenBank/DDBJ whole genome shotgun (WGS) entry which is preliminary data.</text>
</comment>
<dbReference type="InterPro" id="IPR003439">
    <property type="entry name" value="ABC_transporter-like_ATP-bd"/>
</dbReference>
<dbReference type="SMART" id="SM00382">
    <property type="entry name" value="AAA"/>
    <property type="match status" value="1"/>
</dbReference>
<keyword evidence="3" id="KW-0067">ATP-binding</keyword>
<dbReference type="GO" id="GO:0016887">
    <property type="term" value="F:ATP hydrolysis activity"/>
    <property type="evidence" value="ECO:0007669"/>
    <property type="project" value="InterPro"/>
</dbReference>
<name>A0A2W5QMP0_VARPD</name>
<dbReference type="InterPro" id="IPR003593">
    <property type="entry name" value="AAA+_ATPase"/>
</dbReference>
<evidence type="ECO:0000313" key="5">
    <source>
        <dbReference type="EMBL" id="PZQ76115.1"/>
    </source>
</evidence>
<keyword evidence="2" id="KW-0547">Nucleotide-binding</keyword>
<dbReference type="Pfam" id="PF00005">
    <property type="entry name" value="ABC_tran"/>
    <property type="match status" value="1"/>
</dbReference>
<dbReference type="AlphaFoldDB" id="A0A2W5QMP0"/>
<organism evidence="5 6">
    <name type="scientific">Variovorax paradoxus</name>
    <dbReference type="NCBI Taxonomy" id="34073"/>
    <lineage>
        <taxon>Bacteria</taxon>
        <taxon>Pseudomonadati</taxon>
        <taxon>Pseudomonadota</taxon>
        <taxon>Betaproteobacteria</taxon>
        <taxon>Burkholderiales</taxon>
        <taxon>Comamonadaceae</taxon>
        <taxon>Variovorax</taxon>
    </lineage>
</organism>
<evidence type="ECO:0000313" key="6">
    <source>
        <dbReference type="Proteomes" id="UP000249135"/>
    </source>
</evidence>
<dbReference type="PANTHER" id="PTHR43158:SF10">
    <property type="entry name" value="ABC TRANSPORTER ATP-BINDING PROTEIN YTRB"/>
    <property type="match status" value="1"/>
</dbReference>
<reference evidence="5 6" key="1">
    <citation type="submission" date="2017-08" db="EMBL/GenBank/DDBJ databases">
        <title>Infants hospitalized years apart are colonized by the same room-sourced microbial strains.</title>
        <authorList>
            <person name="Brooks B."/>
            <person name="Olm M.R."/>
            <person name="Firek B.A."/>
            <person name="Baker R."/>
            <person name="Thomas B.C."/>
            <person name="Morowitz M.J."/>
            <person name="Banfield J.F."/>
        </authorList>
    </citation>
    <scope>NUCLEOTIDE SEQUENCE [LARGE SCALE GENOMIC DNA]</scope>
    <source>
        <strain evidence="5">S2_005_003_R2_41</strain>
    </source>
</reference>
<evidence type="ECO:0000259" key="4">
    <source>
        <dbReference type="SMART" id="SM00382"/>
    </source>
</evidence>
<evidence type="ECO:0000256" key="2">
    <source>
        <dbReference type="ARBA" id="ARBA00022741"/>
    </source>
</evidence>
<dbReference type="PANTHER" id="PTHR43158">
    <property type="entry name" value="SKFA PEPTIDE EXPORT ATP-BINDING PROTEIN SKFE"/>
    <property type="match status" value="1"/>
</dbReference>
<keyword evidence="1" id="KW-1003">Cell membrane</keyword>
<dbReference type="Gene3D" id="3.40.50.300">
    <property type="entry name" value="P-loop containing nucleotide triphosphate hydrolases"/>
    <property type="match status" value="1"/>
</dbReference>
<accession>A0A2W5QMP0</accession>
<keyword evidence="1" id="KW-0472">Membrane</keyword>
<dbReference type="EMBL" id="QFPP01000062">
    <property type="protein sequence ID" value="PZQ76115.1"/>
    <property type="molecule type" value="Genomic_DNA"/>
</dbReference>
<dbReference type="GO" id="GO:0005524">
    <property type="term" value="F:ATP binding"/>
    <property type="evidence" value="ECO:0007669"/>
    <property type="project" value="UniProtKB-KW"/>
</dbReference>
<dbReference type="SUPFAM" id="SSF52540">
    <property type="entry name" value="P-loop containing nucleoside triphosphate hydrolases"/>
    <property type="match status" value="1"/>
</dbReference>
<evidence type="ECO:0000256" key="1">
    <source>
        <dbReference type="ARBA" id="ARBA00022475"/>
    </source>
</evidence>
<dbReference type="InterPro" id="IPR027417">
    <property type="entry name" value="P-loop_NTPase"/>
</dbReference>